<protein>
    <submittedName>
        <fullName evidence="6">Uncharacterized protein</fullName>
    </submittedName>
</protein>
<feature type="binding site" evidence="2">
    <location>
        <position position="52"/>
    </location>
    <ligand>
        <name>Zn(2+)</name>
        <dbReference type="ChEBI" id="CHEBI:29105"/>
    </ligand>
</feature>
<dbReference type="EMBL" id="QKKF02012754">
    <property type="protein sequence ID" value="RZF43443.1"/>
    <property type="molecule type" value="Genomic_DNA"/>
</dbReference>
<dbReference type="Pfam" id="PF07776">
    <property type="entry name" value="zf-AD"/>
    <property type="match status" value="1"/>
</dbReference>
<evidence type="ECO:0000256" key="3">
    <source>
        <dbReference type="SAM" id="MobiDB-lite"/>
    </source>
</evidence>
<evidence type="ECO:0000256" key="2">
    <source>
        <dbReference type="PROSITE-ProRule" id="PRU01263"/>
    </source>
</evidence>
<dbReference type="GO" id="GO:0005634">
    <property type="term" value="C:nucleus"/>
    <property type="evidence" value="ECO:0007669"/>
    <property type="project" value="InterPro"/>
</dbReference>
<dbReference type="OrthoDB" id="7959595at2759"/>
<evidence type="ECO:0000256" key="1">
    <source>
        <dbReference type="PROSITE-ProRule" id="PRU00042"/>
    </source>
</evidence>
<feature type="binding site" evidence="2">
    <location>
        <position position="9"/>
    </location>
    <ligand>
        <name>Zn(2+)</name>
        <dbReference type="ChEBI" id="CHEBI:29105"/>
    </ligand>
</feature>
<name>A0A482XCL9_LAOST</name>
<dbReference type="Gene3D" id="3.40.1800.20">
    <property type="match status" value="1"/>
</dbReference>
<dbReference type="PROSITE" id="PS00028">
    <property type="entry name" value="ZINC_FINGER_C2H2_1"/>
    <property type="match status" value="1"/>
</dbReference>
<feature type="compositionally biased region" description="Acidic residues" evidence="3">
    <location>
        <begin position="109"/>
        <end position="128"/>
    </location>
</feature>
<feature type="compositionally biased region" description="Basic and acidic residues" evidence="3">
    <location>
        <begin position="169"/>
        <end position="180"/>
    </location>
</feature>
<dbReference type="Gene3D" id="3.30.160.60">
    <property type="entry name" value="Classic Zinc Finger"/>
    <property type="match status" value="1"/>
</dbReference>
<dbReference type="InterPro" id="IPR012934">
    <property type="entry name" value="Znf_AD"/>
</dbReference>
<dbReference type="FunCoup" id="A0A482XCL9">
    <property type="interactions" value="3"/>
</dbReference>
<feature type="compositionally biased region" description="Polar residues" evidence="3">
    <location>
        <begin position="129"/>
        <end position="138"/>
    </location>
</feature>
<feature type="region of interest" description="Disordered" evidence="3">
    <location>
        <begin position="81"/>
        <end position="192"/>
    </location>
</feature>
<feature type="domain" description="ZAD" evidence="5">
    <location>
        <begin position="7"/>
        <end position="79"/>
    </location>
</feature>
<dbReference type="PANTHER" id="PTHR39942">
    <property type="entry name" value="BCDNA.LD26519-RELATED"/>
    <property type="match status" value="1"/>
</dbReference>
<feature type="region of interest" description="Disordered" evidence="3">
    <location>
        <begin position="281"/>
        <end position="322"/>
    </location>
</feature>
<dbReference type="AlphaFoldDB" id="A0A482XCL9"/>
<organism evidence="6 7">
    <name type="scientific">Laodelphax striatellus</name>
    <name type="common">Small brown planthopper</name>
    <name type="synonym">Delphax striatella</name>
    <dbReference type="NCBI Taxonomy" id="195883"/>
    <lineage>
        <taxon>Eukaryota</taxon>
        <taxon>Metazoa</taxon>
        <taxon>Ecdysozoa</taxon>
        <taxon>Arthropoda</taxon>
        <taxon>Hexapoda</taxon>
        <taxon>Insecta</taxon>
        <taxon>Pterygota</taxon>
        <taxon>Neoptera</taxon>
        <taxon>Paraneoptera</taxon>
        <taxon>Hemiptera</taxon>
        <taxon>Auchenorrhyncha</taxon>
        <taxon>Fulgoroidea</taxon>
        <taxon>Delphacidae</taxon>
        <taxon>Criomorphinae</taxon>
        <taxon>Laodelphax</taxon>
    </lineage>
</organism>
<dbReference type="SUPFAM" id="SSF57716">
    <property type="entry name" value="Glucocorticoid receptor-like (DNA-binding domain)"/>
    <property type="match status" value="1"/>
</dbReference>
<dbReference type="InParanoid" id="A0A482XCL9"/>
<accession>A0A482XCL9</accession>
<dbReference type="PROSITE" id="PS51915">
    <property type="entry name" value="ZAD"/>
    <property type="match status" value="1"/>
</dbReference>
<feature type="binding site" evidence="2">
    <location>
        <position position="12"/>
    </location>
    <ligand>
        <name>Zn(2+)</name>
        <dbReference type="ChEBI" id="CHEBI:29105"/>
    </ligand>
</feature>
<dbReference type="PROSITE" id="PS50157">
    <property type="entry name" value="ZINC_FINGER_C2H2_2"/>
    <property type="match status" value="1"/>
</dbReference>
<feature type="domain" description="C2H2-type" evidence="4">
    <location>
        <begin position="235"/>
        <end position="262"/>
    </location>
</feature>
<keyword evidence="1" id="KW-0863">Zinc-finger</keyword>
<evidence type="ECO:0000313" key="7">
    <source>
        <dbReference type="Proteomes" id="UP000291343"/>
    </source>
</evidence>
<dbReference type="GO" id="GO:0008270">
    <property type="term" value="F:zinc ion binding"/>
    <property type="evidence" value="ECO:0007669"/>
    <property type="project" value="UniProtKB-UniRule"/>
</dbReference>
<reference evidence="6 7" key="1">
    <citation type="journal article" date="2017" name="Gigascience">
        <title>Genome sequence of the small brown planthopper, Laodelphax striatellus.</title>
        <authorList>
            <person name="Zhu J."/>
            <person name="Jiang F."/>
            <person name="Wang X."/>
            <person name="Yang P."/>
            <person name="Bao Y."/>
            <person name="Zhao W."/>
            <person name="Wang W."/>
            <person name="Lu H."/>
            <person name="Wang Q."/>
            <person name="Cui N."/>
            <person name="Li J."/>
            <person name="Chen X."/>
            <person name="Luo L."/>
            <person name="Yu J."/>
            <person name="Kang L."/>
            <person name="Cui F."/>
        </authorList>
    </citation>
    <scope>NUCLEOTIDE SEQUENCE [LARGE SCALE GENOMIC DNA]</scope>
    <source>
        <strain evidence="6">Lst14</strain>
    </source>
</reference>
<feature type="compositionally biased region" description="Acidic residues" evidence="3">
    <location>
        <begin position="305"/>
        <end position="322"/>
    </location>
</feature>
<feature type="compositionally biased region" description="Basic residues" evidence="3">
    <location>
        <begin position="281"/>
        <end position="290"/>
    </location>
</feature>
<sequence length="322" mass="36918">MDVDFDSICRLCASKDGFKINLFEEKLGYIDKITRFIPLKISEDDKLPSKICFRCAMLITDFEKFCTNCIEVQETLLKRNNNQKESQSEEILDPEAKSNNTMQDKNIPDDYDDDHAYEVDSNDDDSECSEMSTSNCESDQIDTNRKVSKKLFKKHSPSENENPSVRTSVTDEGKPSHLKETQVPLPGSSKSSQTIYTCEYCTQMFITKSIAYSHVCPNLLNNCKRDEIIEPNNSYTCELCYQVFSRQAVLQAHRIGHMNNSSGEESGDEIYDENVCVFGQKKKKKRRGNRVARDGLSFKPFFQNDEQEEEAEEEKGEEGEHS</sequence>
<keyword evidence="7" id="KW-1185">Reference proteome</keyword>
<keyword evidence="2" id="KW-0479">Metal-binding</keyword>
<comment type="caution">
    <text evidence="6">The sequence shown here is derived from an EMBL/GenBank/DDBJ whole genome shotgun (WGS) entry which is preliminary data.</text>
</comment>
<feature type="binding site" evidence="2">
    <location>
        <position position="55"/>
    </location>
    <ligand>
        <name>Zn(2+)</name>
        <dbReference type="ChEBI" id="CHEBI:29105"/>
    </ligand>
</feature>
<evidence type="ECO:0000259" key="5">
    <source>
        <dbReference type="PROSITE" id="PS51915"/>
    </source>
</evidence>
<dbReference type="InterPro" id="IPR013087">
    <property type="entry name" value="Znf_C2H2_type"/>
</dbReference>
<feature type="compositionally biased region" description="Basic residues" evidence="3">
    <location>
        <begin position="146"/>
        <end position="155"/>
    </location>
</feature>
<dbReference type="PANTHER" id="PTHR39942:SF1">
    <property type="entry name" value="BCDNA.LD26519-RELATED"/>
    <property type="match status" value="1"/>
</dbReference>
<feature type="compositionally biased region" description="Polar residues" evidence="3">
    <location>
        <begin position="159"/>
        <end position="168"/>
    </location>
</feature>
<dbReference type="SMART" id="SM00868">
    <property type="entry name" value="zf-AD"/>
    <property type="match status" value="1"/>
</dbReference>
<gene>
    <name evidence="6" type="ORF">LSTR_LSTR001704</name>
</gene>
<evidence type="ECO:0000259" key="4">
    <source>
        <dbReference type="PROSITE" id="PS50157"/>
    </source>
</evidence>
<evidence type="ECO:0000313" key="6">
    <source>
        <dbReference type="EMBL" id="RZF43443.1"/>
    </source>
</evidence>
<proteinExistence type="predicted"/>
<dbReference type="Proteomes" id="UP000291343">
    <property type="component" value="Unassembled WGS sequence"/>
</dbReference>
<keyword evidence="2" id="KW-0862">Zinc</keyword>